<keyword evidence="5" id="KW-0547">Nucleotide-binding</keyword>
<feature type="coiled-coil region" evidence="9">
    <location>
        <begin position="448"/>
        <end position="479"/>
    </location>
</feature>
<dbReference type="RefSeq" id="WP_379709059.1">
    <property type="nucleotide sequence ID" value="NZ_JBHSCZ010000002.1"/>
</dbReference>
<dbReference type="InterPro" id="IPR036890">
    <property type="entry name" value="HATPase_C_sf"/>
</dbReference>
<keyword evidence="4" id="KW-0808">Transferase</keyword>
<name>A0ABV8QVR0_9BACT</name>
<dbReference type="PROSITE" id="PS50109">
    <property type="entry name" value="HIS_KIN"/>
    <property type="match status" value="1"/>
</dbReference>
<evidence type="ECO:0000313" key="11">
    <source>
        <dbReference type="EMBL" id="MFC4263024.1"/>
    </source>
</evidence>
<dbReference type="InterPro" id="IPR003594">
    <property type="entry name" value="HATPase_dom"/>
</dbReference>
<dbReference type="EMBL" id="JBHSCZ010000002">
    <property type="protein sequence ID" value="MFC4263024.1"/>
    <property type="molecule type" value="Genomic_DNA"/>
</dbReference>
<reference evidence="12" key="1">
    <citation type="journal article" date="2019" name="Int. J. Syst. Evol. Microbiol.">
        <title>The Global Catalogue of Microorganisms (GCM) 10K type strain sequencing project: providing services to taxonomists for standard genome sequencing and annotation.</title>
        <authorList>
            <consortium name="The Broad Institute Genomics Platform"/>
            <consortium name="The Broad Institute Genome Sequencing Center for Infectious Disease"/>
            <person name="Wu L."/>
            <person name="Ma J."/>
        </authorList>
    </citation>
    <scope>NUCLEOTIDE SEQUENCE [LARGE SCALE GENOMIC DNA]</scope>
    <source>
        <strain evidence="12">CECT 8289</strain>
    </source>
</reference>
<dbReference type="PRINTS" id="PR00344">
    <property type="entry name" value="BCTRLSENSOR"/>
</dbReference>
<dbReference type="InterPro" id="IPR004358">
    <property type="entry name" value="Sig_transdc_His_kin-like_C"/>
</dbReference>
<keyword evidence="8" id="KW-0902">Two-component regulatory system</keyword>
<dbReference type="SUPFAM" id="SSF55874">
    <property type="entry name" value="ATPase domain of HSP90 chaperone/DNA topoisomerase II/histidine kinase"/>
    <property type="match status" value="2"/>
</dbReference>
<evidence type="ECO:0000256" key="4">
    <source>
        <dbReference type="ARBA" id="ARBA00022679"/>
    </source>
</evidence>
<sequence length="727" mass="82928">MSEINTKQISFSIDSGLIDRLGRELVGKAETAVSELIKNSYDADATQVEVNFINTELSGGTLIIEDNGVGMTYEQLINGFMVISSSDKIHNPISKRYQRSKAGKKGIGRFATQRLGTLLTIITQTIQSTTAYKITIDWNKYLIDTDITRVTHTIEEVEKDRDEGTTLYITNLRESWNEKAVERVYRYVSELLQPDYLSENSRTLGLAKKDVTLFHVIFYTTNNDVKKAVASQVDMLFDKAIATIEGYIDQSGDGYYALNSKSLEIDDYAIPIENEGISRRFSRIRNIYFKCYYFIYNRTEYYTNISKLELKNIQNISKDFGGVRVYRNGFRVLPYGEPTDDWIGLDIRYSGEVGLTNIPYSNKNIFGFVEIVDQEGTDFEETASREGLIDGPALEDLRNFMHKALISARGRISEGITIIRNKKRGNTTNKEEQKRVDDRFDTLRKLINEEAGTENSQFKQEATKAIEELQDDYINSLEEIGMLRVLAGLGLTIAEFTHEIIQFTPSINGYLYSLSERLKGQETELIENMRRTINNVTSYTSYFNTTVSQNVSRELRPILLIDVINTFTDTIFADLNKQIISKEVDFYGFDLYTIPMHHSEWSSIFFNLYTNSKKAIKRAEVEGKIKFIAGKEKEYIYIEFLDNGDGIPKENENRIFNPFFTTSTPANFDSSNEDKLTGTGLGLKIVKDTIETYGGRIFLVTPEASYSTAFRIEIPAATKKQLNDYGL</sequence>
<evidence type="ECO:0000256" key="5">
    <source>
        <dbReference type="ARBA" id="ARBA00022741"/>
    </source>
</evidence>
<evidence type="ECO:0000256" key="6">
    <source>
        <dbReference type="ARBA" id="ARBA00022777"/>
    </source>
</evidence>
<keyword evidence="12" id="KW-1185">Reference proteome</keyword>
<dbReference type="Gene3D" id="3.30.565.10">
    <property type="entry name" value="Histidine kinase-like ATPase, C-terminal domain"/>
    <property type="match status" value="2"/>
</dbReference>
<keyword evidence="9" id="KW-0175">Coiled coil</keyword>
<evidence type="ECO:0000256" key="7">
    <source>
        <dbReference type="ARBA" id="ARBA00022840"/>
    </source>
</evidence>
<dbReference type="CDD" id="cd00075">
    <property type="entry name" value="HATPase"/>
    <property type="match status" value="1"/>
</dbReference>
<organism evidence="11 12">
    <name type="scientific">Ferruginibacter yonginensis</name>
    <dbReference type="NCBI Taxonomy" id="1310416"/>
    <lineage>
        <taxon>Bacteria</taxon>
        <taxon>Pseudomonadati</taxon>
        <taxon>Bacteroidota</taxon>
        <taxon>Chitinophagia</taxon>
        <taxon>Chitinophagales</taxon>
        <taxon>Chitinophagaceae</taxon>
        <taxon>Ferruginibacter</taxon>
    </lineage>
</organism>
<dbReference type="InterPro" id="IPR005467">
    <property type="entry name" value="His_kinase_dom"/>
</dbReference>
<comment type="caution">
    <text evidence="11">The sequence shown here is derived from an EMBL/GenBank/DDBJ whole genome shotgun (WGS) entry which is preliminary data.</text>
</comment>
<dbReference type="GO" id="GO:0005524">
    <property type="term" value="F:ATP binding"/>
    <property type="evidence" value="ECO:0007669"/>
    <property type="project" value="UniProtKB-KW"/>
</dbReference>
<dbReference type="PANTHER" id="PTHR43065:SF10">
    <property type="entry name" value="PEROXIDE STRESS-ACTIVATED HISTIDINE KINASE MAK3"/>
    <property type="match status" value="1"/>
</dbReference>
<evidence type="ECO:0000256" key="3">
    <source>
        <dbReference type="ARBA" id="ARBA00022553"/>
    </source>
</evidence>
<evidence type="ECO:0000313" key="12">
    <source>
        <dbReference type="Proteomes" id="UP001595907"/>
    </source>
</evidence>
<evidence type="ECO:0000256" key="9">
    <source>
        <dbReference type="SAM" id="Coils"/>
    </source>
</evidence>
<keyword evidence="3" id="KW-0597">Phosphoprotein</keyword>
<protein>
    <recommendedName>
        <fullName evidence="2">histidine kinase</fullName>
        <ecNumber evidence="2">2.7.13.3</ecNumber>
    </recommendedName>
</protein>
<dbReference type="Pfam" id="PF02518">
    <property type="entry name" value="HATPase_c"/>
    <property type="match status" value="1"/>
</dbReference>
<dbReference type="EC" id="2.7.13.3" evidence="2"/>
<evidence type="ECO:0000256" key="1">
    <source>
        <dbReference type="ARBA" id="ARBA00000085"/>
    </source>
</evidence>
<gene>
    <name evidence="11" type="ORF">ACFOWM_09055</name>
</gene>
<proteinExistence type="predicted"/>
<dbReference type="SMART" id="SM00387">
    <property type="entry name" value="HATPase_c"/>
    <property type="match status" value="1"/>
</dbReference>
<keyword evidence="6" id="KW-0418">Kinase</keyword>
<dbReference type="Pfam" id="PF13589">
    <property type="entry name" value="HATPase_c_3"/>
    <property type="match status" value="1"/>
</dbReference>
<feature type="domain" description="Histidine kinase" evidence="10">
    <location>
        <begin position="495"/>
        <end position="718"/>
    </location>
</feature>
<evidence type="ECO:0000256" key="2">
    <source>
        <dbReference type="ARBA" id="ARBA00012438"/>
    </source>
</evidence>
<dbReference type="PANTHER" id="PTHR43065">
    <property type="entry name" value="SENSOR HISTIDINE KINASE"/>
    <property type="match status" value="1"/>
</dbReference>
<evidence type="ECO:0000256" key="8">
    <source>
        <dbReference type="ARBA" id="ARBA00023012"/>
    </source>
</evidence>
<evidence type="ECO:0000259" key="10">
    <source>
        <dbReference type="PROSITE" id="PS50109"/>
    </source>
</evidence>
<keyword evidence="7 11" id="KW-0067">ATP-binding</keyword>
<accession>A0ABV8QVR0</accession>
<dbReference type="Proteomes" id="UP001595907">
    <property type="component" value="Unassembled WGS sequence"/>
</dbReference>
<comment type="catalytic activity">
    <reaction evidence="1">
        <text>ATP + protein L-histidine = ADP + protein N-phospho-L-histidine.</text>
        <dbReference type="EC" id="2.7.13.3"/>
    </reaction>
</comment>